<sequence length="65" mass="7846">MIYIYLTNKIVLLRKQVMLLANQNDELKNKLNRLILEQKLERQKKYSDNDLLEENPVTKDLDEEI</sequence>
<gene>
    <name evidence="2" type="ORF">ACJDUH_15370</name>
</gene>
<organism evidence="2 3">
    <name type="scientific">Candidatus Clostridium radicumherbarum</name>
    <dbReference type="NCBI Taxonomy" id="3381662"/>
    <lineage>
        <taxon>Bacteria</taxon>
        <taxon>Bacillati</taxon>
        <taxon>Bacillota</taxon>
        <taxon>Clostridia</taxon>
        <taxon>Eubacteriales</taxon>
        <taxon>Clostridiaceae</taxon>
        <taxon>Clostridium</taxon>
    </lineage>
</organism>
<keyword evidence="3" id="KW-1185">Reference proteome</keyword>
<dbReference type="Proteomes" id="UP001623661">
    <property type="component" value="Unassembled WGS sequence"/>
</dbReference>
<accession>A0ABW8TUT6</accession>
<dbReference type="RefSeq" id="WP_406766090.1">
    <property type="nucleotide sequence ID" value="NZ_JBJHZY010000003.1"/>
</dbReference>
<feature type="coiled-coil region" evidence="1">
    <location>
        <begin position="10"/>
        <end position="44"/>
    </location>
</feature>
<dbReference type="EMBL" id="JBJHZY010000003">
    <property type="protein sequence ID" value="MFL0269469.1"/>
    <property type="molecule type" value="Genomic_DNA"/>
</dbReference>
<comment type="caution">
    <text evidence="2">The sequence shown here is derived from an EMBL/GenBank/DDBJ whole genome shotgun (WGS) entry which is preliminary data.</text>
</comment>
<evidence type="ECO:0000313" key="2">
    <source>
        <dbReference type="EMBL" id="MFL0269469.1"/>
    </source>
</evidence>
<evidence type="ECO:0008006" key="4">
    <source>
        <dbReference type="Google" id="ProtNLM"/>
    </source>
</evidence>
<name>A0ABW8TUT6_9CLOT</name>
<protein>
    <recommendedName>
        <fullName evidence="4">Transposase</fullName>
    </recommendedName>
</protein>
<keyword evidence="1" id="KW-0175">Coiled coil</keyword>
<evidence type="ECO:0000256" key="1">
    <source>
        <dbReference type="SAM" id="Coils"/>
    </source>
</evidence>
<reference evidence="2 3" key="1">
    <citation type="submission" date="2024-11" db="EMBL/GenBank/DDBJ databases">
        <authorList>
            <person name="Heng Y.C."/>
            <person name="Lim A.C.H."/>
            <person name="Lee J.K.Y."/>
            <person name="Kittelmann S."/>
        </authorList>
    </citation>
    <scope>NUCLEOTIDE SEQUENCE [LARGE SCALE GENOMIC DNA]</scope>
    <source>
        <strain evidence="2 3">WILCCON 0202</strain>
    </source>
</reference>
<evidence type="ECO:0000313" key="3">
    <source>
        <dbReference type="Proteomes" id="UP001623661"/>
    </source>
</evidence>
<proteinExistence type="predicted"/>